<dbReference type="RefSeq" id="WP_092839766.1">
    <property type="nucleotide sequence ID" value="NZ_FOVP01000014.1"/>
</dbReference>
<evidence type="ECO:0000256" key="1">
    <source>
        <dbReference type="ARBA" id="ARBA00004141"/>
    </source>
</evidence>
<dbReference type="OrthoDB" id="5293641at2"/>
<dbReference type="STRING" id="1005928.SAMN04487859_114129"/>
<evidence type="ECO:0000313" key="8">
    <source>
        <dbReference type="Proteomes" id="UP000198599"/>
    </source>
</evidence>
<evidence type="ECO:0000256" key="5">
    <source>
        <dbReference type="SAM" id="Phobius"/>
    </source>
</evidence>
<dbReference type="Pfam" id="PF07298">
    <property type="entry name" value="NnrU"/>
    <property type="match status" value="1"/>
</dbReference>
<dbReference type="EMBL" id="FOVP01000014">
    <property type="protein sequence ID" value="SFO06407.1"/>
    <property type="molecule type" value="Genomic_DNA"/>
</dbReference>
<dbReference type="AlphaFoldDB" id="A0A1I5E4R4"/>
<feature type="transmembrane region" description="Helical" evidence="5">
    <location>
        <begin position="110"/>
        <end position="134"/>
    </location>
</feature>
<reference evidence="8" key="1">
    <citation type="submission" date="2016-10" db="EMBL/GenBank/DDBJ databases">
        <authorList>
            <person name="Varghese N."/>
            <person name="Submissions S."/>
        </authorList>
    </citation>
    <scope>NUCLEOTIDE SEQUENCE [LARGE SCALE GENOMIC DNA]</scope>
    <source>
        <strain evidence="8">DSM 28463</strain>
    </source>
</reference>
<evidence type="ECO:0000313" key="7">
    <source>
        <dbReference type="EMBL" id="SFO06407.1"/>
    </source>
</evidence>
<dbReference type="InterPro" id="IPR009915">
    <property type="entry name" value="NnrU_dom"/>
</dbReference>
<evidence type="ECO:0000259" key="6">
    <source>
        <dbReference type="Pfam" id="PF07298"/>
    </source>
</evidence>
<accession>A0A1I5E4R4</accession>
<dbReference type="Proteomes" id="UP000198599">
    <property type="component" value="Unassembled WGS sequence"/>
</dbReference>
<feature type="domain" description="NnrU" evidence="6">
    <location>
        <begin position="4"/>
        <end position="178"/>
    </location>
</feature>
<evidence type="ECO:0000256" key="4">
    <source>
        <dbReference type="ARBA" id="ARBA00023136"/>
    </source>
</evidence>
<feature type="transmembrane region" description="Helical" evidence="5">
    <location>
        <begin position="34"/>
        <end position="51"/>
    </location>
</feature>
<name>A0A1I5E4R4_9RHOB</name>
<proteinExistence type="predicted"/>
<comment type="subcellular location">
    <subcellularLocation>
        <location evidence="1">Membrane</location>
        <topology evidence="1">Multi-pass membrane protein</topology>
    </subcellularLocation>
</comment>
<keyword evidence="8" id="KW-1185">Reference proteome</keyword>
<sequence length="181" mass="19680">MIYLILGLALWVAAHLFKRVAPDLRARMGNAGKALVAVGVLAGLGLMIVGYKQAEVVNLWFPPTWTVHLNNLLMLVAVFVYGMSATTGRLRGRMRHPQLTAVKIWAVAHLLVNGDLASVVLFGGLLGWAVLEVIVINRSQDWVRPEPGPAKKDIILVIITLVMFAVIAGIHMWLGVSPFSG</sequence>
<dbReference type="GO" id="GO:0016020">
    <property type="term" value="C:membrane"/>
    <property type="evidence" value="ECO:0007669"/>
    <property type="project" value="UniProtKB-SubCell"/>
</dbReference>
<keyword evidence="3 5" id="KW-1133">Transmembrane helix</keyword>
<evidence type="ECO:0000256" key="3">
    <source>
        <dbReference type="ARBA" id="ARBA00022989"/>
    </source>
</evidence>
<protein>
    <submittedName>
        <fullName evidence="7">NnrU protein</fullName>
    </submittedName>
</protein>
<keyword evidence="2 5" id="KW-0812">Transmembrane</keyword>
<keyword evidence="4 5" id="KW-0472">Membrane</keyword>
<organism evidence="7 8">
    <name type="scientific">Roseovarius lutimaris</name>
    <dbReference type="NCBI Taxonomy" id="1005928"/>
    <lineage>
        <taxon>Bacteria</taxon>
        <taxon>Pseudomonadati</taxon>
        <taxon>Pseudomonadota</taxon>
        <taxon>Alphaproteobacteria</taxon>
        <taxon>Rhodobacterales</taxon>
        <taxon>Roseobacteraceae</taxon>
        <taxon>Roseovarius</taxon>
    </lineage>
</organism>
<gene>
    <name evidence="7" type="ORF">SAMN04487859_114129</name>
</gene>
<feature type="transmembrane region" description="Helical" evidence="5">
    <location>
        <begin position="72"/>
        <end position="90"/>
    </location>
</feature>
<evidence type="ECO:0000256" key="2">
    <source>
        <dbReference type="ARBA" id="ARBA00022692"/>
    </source>
</evidence>
<feature type="transmembrane region" description="Helical" evidence="5">
    <location>
        <begin position="154"/>
        <end position="174"/>
    </location>
</feature>